<accession>A0A9D1NEJ8</accession>
<comment type="function">
    <text evidence="8">Catalyzes the release of premature peptidyl moieties from peptidyl-tRNA molecules trapped in stalled 50S ribosomal subunits, and thus maintains levels of free tRNAs and 50S ribosomes.</text>
</comment>
<evidence type="ECO:0000256" key="7">
    <source>
        <dbReference type="ARBA" id="ARBA00050038"/>
    </source>
</evidence>
<dbReference type="GO" id="GO:0000049">
    <property type="term" value="F:tRNA binding"/>
    <property type="evidence" value="ECO:0007669"/>
    <property type="project" value="UniProtKB-UniRule"/>
</dbReference>
<comment type="function">
    <text evidence="8">Hydrolyzes ribosome-free peptidyl-tRNAs (with 1 or more amino acids incorporated), which drop off the ribosome during protein synthesis, or as a result of ribosome stalling.</text>
</comment>
<dbReference type="SUPFAM" id="SSF53178">
    <property type="entry name" value="Peptidyl-tRNA hydrolase-like"/>
    <property type="match status" value="1"/>
</dbReference>
<feature type="site" description="Stabilizes the basic form of H active site to accept a proton" evidence="8">
    <location>
        <position position="91"/>
    </location>
</feature>
<comment type="similarity">
    <text evidence="5 8">Belongs to the PTH family.</text>
</comment>
<dbReference type="InterPro" id="IPR036416">
    <property type="entry name" value="Pept_tRNA_hydro_sf"/>
</dbReference>
<keyword evidence="8" id="KW-0963">Cytoplasm</keyword>
<evidence type="ECO:0000313" key="10">
    <source>
        <dbReference type="Proteomes" id="UP000886861"/>
    </source>
</evidence>
<evidence type="ECO:0000256" key="2">
    <source>
        <dbReference type="ARBA" id="ARBA00022555"/>
    </source>
</evidence>
<dbReference type="FunFam" id="3.40.50.1470:FF:000001">
    <property type="entry name" value="Peptidyl-tRNA hydrolase"/>
    <property type="match status" value="1"/>
</dbReference>
<keyword evidence="2 8" id="KW-0820">tRNA-binding</keyword>
<dbReference type="PROSITE" id="PS01196">
    <property type="entry name" value="PEPT_TRNA_HYDROL_2"/>
    <property type="match status" value="1"/>
</dbReference>
<dbReference type="GO" id="GO:0006515">
    <property type="term" value="P:protein quality control for misfolded or incompletely synthesized proteins"/>
    <property type="evidence" value="ECO:0007669"/>
    <property type="project" value="UniProtKB-UniRule"/>
</dbReference>
<feature type="binding site" evidence="8">
    <location>
        <position position="66"/>
    </location>
    <ligand>
        <name>tRNA</name>
        <dbReference type="ChEBI" id="CHEBI:17843"/>
    </ligand>
</feature>
<evidence type="ECO:0000256" key="3">
    <source>
        <dbReference type="ARBA" id="ARBA00022801"/>
    </source>
</evidence>
<dbReference type="InterPro" id="IPR001328">
    <property type="entry name" value="Pept_tRNA_hydro"/>
</dbReference>
<evidence type="ECO:0000256" key="1">
    <source>
        <dbReference type="ARBA" id="ARBA00013260"/>
    </source>
</evidence>
<dbReference type="PANTHER" id="PTHR17224:SF1">
    <property type="entry name" value="PEPTIDYL-TRNA HYDROLASE"/>
    <property type="match status" value="1"/>
</dbReference>
<proteinExistence type="inferred from homology"/>
<dbReference type="AlphaFoldDB" id="A0A9D1NEJ8"/>
<feature type="active site" description="Proton acceptor" evidence="8">
    <location>
        <position position="19"/>
    </location>
</feature>
<reference evidence="9" key="2">
    <citation type="journal article" date="2021" name="PeerJ">
        <title>Extensive microbial diversity within the chicken gut microbiome revealed by metagenomics and culture.</title>
        <authorList>
            <person name="Gilroy R."/>
            <person name="Ravi A."/>
            <person name="Getino M."/>
            <person name="Pursley I."/>
            <person name="Horton D.L."/>
            <person name="Alikhan N.F."/>
            <person name="Baker D."/>
            <person name="Gharbi K."/>
            <person name="Hall N."/>
            <person name="Watson M."/>
            <person name="Adriaenssens E.M."/>
            <person name="Foster-Nyarko E."/>
            <person name="Jarju S."/>
            <person name="Secka A."/>
            <person name="Antonio M."/>
            <person name="Oren A."/>
            <person name="Chaudhuri R.R."/>
            <person name="La Ragione R."/>
            <person name="Hildebrand F."/>
            <person name="Pallen M.J."/>
        </authorList>
    </citation>
    <scope>NUCLEOTIDE SEQUENCE</scope>
    <source>
        <strain evidence="9">CHK186-9395</strain>
    </source>
</reference>
<feature type="site" description="Discriminates between blocked and unblocked aminoacyl-tRNA" evidence="8">
    <location>
        <position position="9"/>
    </location>
</feature>
<dbReference type="EC" id="3.1.1.29" evidence="1 8"/>
<feature type="binding site" evidence="8">
    <location>
        <position position="64"/>
    </location>
    <ligand>
        <name>tRNA</name>
        <dbReference type="ChEBI" id="CHEBI:17843"/>
    </ligand>
</feature>
<feature type="binding site" evidence="8">
    <location>
        <position position="112"/>
    </location>
    <ligand>
        <name>tRNA</name>
        <dbReference type="ChEBI" id="CHEBI:17843"/>
    </ligand>
</feature>
<comment type="catalytic activity">
    <reaction evidence="6 8">
        <text>an N-acyl-L-alpha-aminoacyl-tRNA + H2O = an N-acyl-L-amino acid + a tRNA + H(+)</text>
        <dbReference type="Rhea" id="RHEA:54448"/>
        <dbReference type="Rhea" id="RHEA-COMP:10123"/>
        <dbReference type="Rhea" id="RHEA-COMP:13883"/>
        <dbReference type="ChEBI" id="CHEBI:15377"/>
        <dbReference type="ChEBI" id="CHEBI:15378"/>
        <dbReference type="ChEBI" id="CHEBI:59874"/>
        <dbReference type="ChEBI" id="CHEBI:78442"/>
        <dbReference type="ChEBI" id="CHEBI:138191"/>
        <dbReference type="EC" id="3.1.1.29"/>
    </reaction>
</comment>
<evidence type="ECO:0000256" key="4">
    <source>
        <dbReference type="ARBA" id="ARBA00022884"/>
    </source>
</evidence>
<evidence type="ECO:0000256" key="8">
    <source>
        <dbReference type="HAMAP-Rule" id="MF_00083"/>
    </source>
</evidence>
<comment type="subcellular location">
    <subcellularLocation>
        <location evidence="8">Cytoplasm</location>
    </subcellularLocation>
</comment>
<gene>
    <name evidence="8" type="primary">pth</name>
    <name evidence="9" type="ORF">IAA62_00945</name>
</gene>
<dbReference type="PANTHER" id="PTHR17224">
    <property type="entry name" value="PEPTIDYL-TRNA HYDROLASE"/>
    <property type="match status" value="1"/>
</dbReference>
<dbReference type="CDD" id="cd00462">
    <property type="entry name" value="PTH"/>
    <property type="match status" value="1"/>
</dbReference>
<sequence length="177" mass="19711">MFLVVGLGNPEKKYFNTYHNIGFLTVDKLAEKLGVKFSKTYSKASVAEGVLNGEKVILAKPKTYMNLSGASVQSFKNKFKLKNNQILVVVDDIDLPKGTFRYREAGSAGTHNGMRSIVQNIGSDFKRVRIGIKPEIKPLDLADYVLSDMDKEIREVLDSVIDAAANYILEHIEGLKK</sequence>
<dbReference type="InterPro" id="IPR018171">
    <property type="entry name" value="Pept_tRNA_hydro_CS"/>
</dbReference>
<dbReference type="Proteomes" id="UP000886861">
    <property type="component" value="Unassembled WGS sequence"/>
</dbReference>
<organism evidence="9 10">
    <name type="scientific">Candidatus Caccopulliclostridium gallistercoris</name>
    <dbReference type="NCBI Taxonomy" id="2840719"/>
    <lineage>
        <taxon>Bacteria</taxon>
        <taxon>Bacillati</taxon>
        <taxon>Bacillota</taxon>
        <taxon>Clostridia</taxon>
        <taxon>Candidatus Caccopulliclostridium</taxon>
    </lineage>
</organism>
<reference evidence="9" key="1">
    <citation type="submission" date="2020-10" db="EMBL/GenBank/DDBJ databases">
        <authorList>
            <person name="Gilroy R."/>
        </authorList>
    </citation>
    <scope>NUCLEOTIDE SEQUENCE</scope>
    <source>
        <strain evidence="9">CHK186-9395</strain>
    </source>
</reference>
<evidence type="ECO:0000256" key="5">
    <source>
        <dbReference type="ARBA" id="ARBA00038063"/>
    </source>
</evidence>
<comment type="caution">
    <text evidence="9">The sequence shown here is derived from an EMBL/GenBank/DDBJ whole genome shotgun (WGS) entry which is preliminary data.</text>
</comment>
<protein>
    <recommendedName>
        <fullName evidence="7 8">Peptidyl-tRNA hydrolase</fullName>
        <shortName evidence="8">Pth</shortName>
        <ecNumber evidence="1 8">3.1.1.29</ecNumber>
    </recommendedName>
</protein>
<dbReference type="Gene3D" id="3.40.50.1470">
    <property type="entry name" value="Peptidyl-tRNA hydrolase"/>
    <property type="match status" value="1"/>
</dbReference>
<keyword evidence="3 8" id="KW-0378">Hydrolase</keyword>
<dbReference type="NCBIfam" id="TIGR00447">
    <property type="entry name" value="pth"/>
    <property type="match status" value="1"/>
</dbReference>
<dbReference type="GO" id="GO:0005737">
    <property type="term" value="C:cytoplasm"/>
    <property type="evidence" value="ECO:0007669"/>
    <property type="project" value="UniProtKB-SubCell"/>
</dbReference>
<evidence type="ECO:0000313" key="9">
    <source>
        <dbReference type="EMBL" id="HIV01111.1"/>
    </source>
</evidence>
<feature type="binding site" evidence="8">
    <location>
        <position position="14"/>
    </location>
    <ligand>
        <name>tRNA</name>
        <dbReference type="ChEBI" id="CHEBI:17843"/>
    </ligand>
</feature>
<comment type="subunit">
    <text evidence="8">Monomer.</text>
</comment>
<name>A0A9D1NEJ8_9FIRM</name>
<dbReference type="HAMAP" id="MF_00083">
    <property type="entry name" value="Pept_tRNA_hydro_bact"/>
    <property type="match status" value="1"/>
</dbReference>
<dbReference type="EMBL" id="DVOJ01000004">
    <property type="protein sequence ID" value="HIV01111.1"/>
    <property type="molecule type" value="Genomic_DNA"/>
</dbReference>
<keyword evidence="4 8" id="KW-0694">RNA-binding</keyword>
<dbReference type="GO" id="GO:0072344">
    <property type="term" value="P:rescue of stalled ribosome"/>
    <property type="evidence" value="ECO:0007669"/>
    <property type="project" value="UniProtKB-UniRule"/>
</dbReference>
<dbReference type="Pfam" id="PF01195">
    <property type="entry name" value="Pept_tRNA_hydro"/>
    <property type="match status" value="1"/>
</dbReference>
<dbReference type="GO" id="GO:0004045">
    <property type="term" value="F:peptidyl-tRNA hydrolase activity"/>
    <property type="evidence" value="ECO:0007669"/>
    <property type="project" value="UniProtKB-UniRule"/>
</dbReference>
<evidence type="ECO:0000256" key="6">
    <source>
        <dbReference type="ARBA" id="ARBA00048707"/>
    </source>
</evidence>